<dbReference type="KEGG" id="vsy:K08M4_17010"/>
<proteinExistence type="predicted"/>
<keyword evidence="2" id="KW-1185">Reference proteome</keyword>
<evidence type="ECO:0000313" key="1">
    <source>
        <dbReference type="EMBL" id="ARP38456.1"/>
    </source>
</evidence>
<accession>A0AA34TP21</accession>
<gene>
    <name evidence="1" type="ORF">K08M4_17010</name>
</gene>
<name>A0AA34TP21_9VIBR</name>
<dbReference type="Proteomes" id="UP000194136">
    <property type="component" value="Chromosome 1"/>
</dbReference>
<organism evidence="1 2">
    <name type="scientific">Vibrio syngnathi</name>
    <dbReference type="NCBI Taxonomy" id="3034029"/>
    <lineage>
        <taxon>Bacteria</taxon>
        <taxon>Pseudomonadati</taxon>
        <taxon>Pseudomonadota</taxon>
        <taxon>Gammaproteobacteria</taxon>
        <taxon>Vibrionales</taxon>
        <taxon>Vibrionaceae</taxon>
        <taxon>Vibrio</taxon>
    </lineage>
</organism>
<dbReference type="EMBL" id="CP017916">
    <property type="protein sequence ID" value="ARP38456.1"/>
    <property type="molecule type" value="Genomic_DNA"/>
</dbReference>
<dbReference type="AlphaFoldDB" id="A0AA34TP21"/>
<evidence type="ECO:0000313" key="2">
    <source>
        <dbReference type="Proteomes" id="UP000194136"/>
    </source>
</evidence>
<protein>
    <submittedName>
        <fullName evidence="1">Uncharacterized protein</fullName>
    </submittedName>
</protein>
<sequence>MFMLGISFVYAKGNSVQNYIGETFARNWINKFVPWKGRYLLTRIKQNVVSM</sequence>
<reference evidence="1 2" key="1">
    <citation type="submission" date="2016-10" db="EMBL/GenBank/DDBJ databases">
        <title>The High Quality Genome of Vibrio splendidus K08M4.</title>
        <authorList>
            <person name="Wendling C."/>
            <person name="Chibani C.M."/>
            <person name="Hertel R."/>
            <person name="Sproer C."/>
            <person name="Bunk B."/>
            <person name="Overmann J."/>
            <person name="Roth O."/>
            <person name="Liesegang H."/>
        </authorList>
    </citation>
    <scope>NUCLEOTIDE SEQUENCE [LARGE SCALE GENOMIC DNA]</scope>
    <source>
        <strain evidence="1 2">K08M4</strain>
    </source>
</reference>